<gene>
    <name evidence="9" type="ORF">GCM10009680_36280</name>
</gene>
<accession>A0ABP4TTB8</accession>
<name>A0ABP4TTB8_9ACTN</name>
<dbReference type="InterPro" id="IPR050196">
    <property type="entry name" value="Cytochrome_P450_Monoox"/>
</dbReference>
<dbReference type="InterPro" id="IPR036396">
    <property type="entry name" value="Cyt_P450_sf"/>
</dbReference>
<dbReference type="Gene3D" id="1.10.630.10">
    <property type="entry name" value="Cytochrome P450"/>
    <property type="match status" value="1"/>
</dbReference>
<dbReference type="PANTHER" id="PTHR24291:SF50">
    <property type="entry name" value="BIFUNCTIONAL ALBAFLAVENONE MONOOXYGENASE_TERPENE SYNTHASE"/>
    <property type="match status" value="1"/>
</dbReference>
<dbReference type="InterPro" id="IPR002401">
    <property type="entry name" value="Cyt_P450_E_grp-I"/>
</dbReference>
<proteinExistence type="inferred from homology"/>
<dbReference type="PRINTS" id="PR00463">
    <property type="entry name" value="EP450I"/>
</dbReference>
<dbReference type="RefSeq" id="WP_344318963.1">
    <property type="nucleotide sequence ID" value="NZ_BAAALR010000045.1"/>
</dbReference>
<evidence type="ECO:0000256" key="7">
    <source>
        <dbReference type="RuleBase" id="RU000461"/>
    </source>
</evidence>
<dbReference type="InterPro" id="IPR017972">
    <property type="entry name" value="Cyt_P450_CS"/>
</dbReference>
<evidence type="ECO:0000256" key="4">
    <source>
        <dbReference type="ARBA" id="ARBA00023002"/>
    </source>
</evidence>
<dbReference type="CDD" id="cd11049">
    <property type="entry name" value="CYP170A1-like"/>
    <property type="match status" value="1"/>
</dbReference>
<feature type="compositionally biased region" description="Basic and acidic residues" evidence="8">
    <location>
        <begin position="449"/>
        <end position="460"/>
    </location>
</feature>
<reference evidence="10" key="1">
    <citation type="journal article" date="2019" name="Int. J. Syst. Evol. Microbiol.">
        <title>The Global Catalogue of Microorganisms (GCM) 10K type strain sequencing project: providing services to taxonomists for standard genome sequencing and annotation.</title>
        <authorList>
            <consortium name="The Broad Institute Genomics Platform"/>
            <consortium name="The Broad Institute Genome Sequencing Center for Infectious Disease"/>
            <person name="Wu L."/>
            <person name="Ma J."/>
        </authorList>
    </citation>
    <scope>NUCLEOTIDE SEQUENCE [LARGE SCALE GENOMIC DNA]</scope>
    <source>
        <strain evidence="10">JCM 13244</strain>
    </source>
</reference>
<evidence type="ECO:0000256" key="5">
    <source>
        <dbReference type="ARBA" id="ARBA00023004"/>
    </source>
</evidence>
<dbReference type="Pfam" id="PF00067">
    <property type="entry name" value="p450"/>
    <property type="match status" value="1"/>
</dbReference>
<evidence type="ECO:0000256" key="2">
    <source>
        <dbReference type="ARBA" id="ARBA00022617"/>
    </source>
</evidence>
<evidence type="ECO:0000313" key="10">
    <source>
        <dbReference type="Proteomes" id="UP001499947"/>
    </source>
</evidence>
<dbReference type="PROSITE" id="PS00086">
    <property type="entry name" value="CYTOCHROME_P450"/>
    <property type="match status" value="1"/>
</dbReference>
<dbReference type="InterPro" id="IPR001128">
    <property type="entry name" value="Cyt_P450"/>
</dbReference>
<protein>
    <submittedName>
        <fullName evidence="9">Cytochrome P450</fullName>
    </submittedName>
</protein>
<keyword evidence="2 7" id="KW-0349">Heme</keyword>
<evidence type="ECO:0000313" key="9">
    <source>
        <dbReference type="EMBL" id="GAA1693402.1"/>
    </source>
</evidence>
<keyword evidence="4 7" id="KW-0560">Oxidoreductase</keyword>
<evidence type="ECO:0000256" key="1">
    <source>
        <dbReference type="ARBA" id="ARBA00010617"/>
    </source>
</evidence>
<evidence type="ECO:0000256" key="8">
    <source>
        <dbReference type="SAM" id="MobiDB-lite"/>
    </source>
</evidence>
<feature type="region of interest" description="Disordered" evidence="8">
    <location>
        <begin position="449"/>
        <end position="487"/>
    </location>
</feature>
<comment type="caution">
    <text evidence="9">The sequence shown here is derived from an EMBL/GenBank/DDBJ whole genome shotgun (WGS) entry which is preliminary data.</text>
</comment>
<dbReference type="SUPFAM" id="SSF48264">
    <property type="entry name" value="Cytochrome P450"/>
    <property type="match status" value="1"/>
</dbReference>
<keyword evidence="6 7" id="KW-0503">Monooxygenase</keyword>
<organism evidence="9 10">
    <name type="scientific">Streptomyces yatensis</name>
    <dbReference type="NCBI Taxonomy" id="155177"/>
    <lineage>
        <taxon>Bacteria</taxon>
        <taxon>Bacillati</taxon>
        <taxon>Actinomycetota</taxon>
        <taxon>Actinomycetes</taxon>
        <taxon>Kitasatosporales</taxon>
        <taxon>Streptomycetaceae</taxon>
        <taxon>Streptomyces</taxon>
        <taxon>Streptomyces violaceusniger group</taxon>
    </lineage>
</organism>
<dbReference type="PANTHER" id="PTHR24291">
    <property type="entry name" value="CYTOCHROME P450 FAMILY 4"/>
    <property type="match status" value="1"/>
</dbReference>
<keyword evidence="5 7" id="KW-0408">Iron</keyword>
<dbReference type="PRINTS" id="PR00385">
    <property type="entry name" value="P450"/>
</dbReference>
<keyword evidence="3 7" id="KW-0479">Metal-binding</keyword>
<comment type="similarity">
    <text evidence="1 7">Belongs to the cytochrome P450 family.</text>
</comment>
<dbReference type="EMBL" id="BAAALR010000045">
    <property type="protein sequence ID" value="GAA1693402.1"/>
    <property type="molecule type" value="Genomic_DNA"/>
</dbReference>
<evidence type="ECO:0000256" key="3">
    <source>
        <dbReference type="ARBA" id="ARBA00022723"/>
    </source>
</evidence>
<evidence type="ECO:0000256" key="6">
    <source>
        <dbReference type="ARBA" id="ARBA00023033"/>
    </source>
</evidence>
<sequence length="487" mass="53604">MTDTSTASAGSVPLAPRAWPLLGHALPLLRYPLAFIMSLSGYREMVRVRLGPSSAVMICDPDLTRQVFLNDRTFDKGGPIYDRIREVIGDGLSTCAYPLHRRQRRLCQPSFHPTRLAGYGAVFARAATNKAGSWRDGDVLDVTQEMMTLTTRATMETMFSGALPAETMQRCLADTAVIVSAFFRRMMTPALLRRVPTRQKRRYDDARTRLAATIAEIIAERRADPTDHADLLSTLVAAVDEESEDGRRQLNDAELADEALTFFLGGMETTAITLAWALHLLATNPDVQHRLKAETDRVLTGGKLDPAHLPSLGLASRVVTETLRLYPPAWMMTRVVREDAELGGVRFKGGSTIVLSPYLLHRRADLYDEPDRFDPDRWLDAQPDRRATYIPFGAGARKCIGDQFALTEAILALTAIVDRWELTPVGDQPFQPKVETSLSSRGLRLRLTERRSSGAGDAERSAAAALSASVQPPTQPGAAACPVKHGK</sequence>
<keyword evidence="10" id="KW-1185">Reference proteome</keyword>
<dbReference type="Proteomes" id="UP001499947">
    <property type="component" value="Unassembled WGS sequence"/>
</dbReference>